<protein>
    <submittedName>
        <fullName evidence="2">Uncharacterized protein</fullName>
    </submittedName>
</protein>
<feature type="compositionally biased region" description="Basic and acidic residues" evidence="1">
    <location>
        <begin position="171"/>
        <end position="189"/>
    </location>
</feature>
<dbReference type="AlphaFoldDB" id="A0AAV9I6V5"/>
<keyword evidence="3" id="KW-1185">Reference proteome</keyword>
<evidence type="ECO:0000313" key="3">
    <source>
        <dbReference type="Proteomes" id="UP001321749"/>
    </source>
</evidence>
<feature type="compositionally biased region" description="Pro residues" evidence="1">
    <location>
        <begin position="57"/>
        <end position="68"/>
    </location>
</feature>
<feature type="compositionally biased region" description="Basic and acidic residues" evidence="1">
    <location>
        <begin position="150"/>
        <end position="162"/>
    </location>
</feature>
<dbReference type="Proteomes" id="UP001321749">
    <property type="component" value="Unassembled WGS sequence"/>
</dbReference>
<organism evidence="2 3">
    <name type="scientific">Cladorrhinum samala</name>
    <dbReference type="NCBI Taxonomy" id="585594"/>
    <lineage>
        <taxon>Eukaryota</taxon>
        <taxon>Fungi</taxon>
        <taxon>Dikarya</taxon>
        <taxon>Ascomycota</taxon>
        <taxon>Pezizomycotina</taxon>
        <taxon>Sordariomycetes</taxon>
        <taxon>Sordariomycetidae</taxon>
        <taxon>Sordariales</taxon>
        <taxon>Podosporaceae</taxon>
        <taxon>Cladorrhinum</taxon>
    </lineage>
</organism>
<reference evidence="2" key="2">
    <citation type="submission" date="2023-06" db="EMBL/GenBank/DDBJ databases">
        <authorList>
            <consortium name="Lawrence Berkeley National Laboratory"/>
            <person name="Mondo S.J."/>
            <person name="Hensen N."/>
            <person name="Bonometti L."/>
            <person name="Westerberg I."/>
            <person name="Brannstrom I.O."/>
            <person name="Guillou S."/>
            <person name="Cros-Aarteil S."/>
            <person name="Calhoun S."/>
            <person name="Haridas S."/>
            <person name="Kuo A."/>
            <person name="Pangilinan J."/>
            <person name="Riley R."/>
            <person name="Labutti K."/>
            <person name="Andreopoulos B."/>
            <person name="Lipzen A."/>
            <person name="Chen C."/>
            <person name="Yanf M."/>
            <person name="Daum C."/>
            <person name="Ng V."/>
            <person name="Clum A."/>
            <person name="Steindorff A."/>
            <person name="Ohm R."/>
            <person name="Martin F."/>
            <person name="Silar P."/>
            <person name="Natvig D."/>
            <person name="Lalanne C."/>
            <person name="Gautier V."/>
            <person name="Ament-Velasquez S.L."/>
            <person name="Kruys A."/>
            <person name="Hutchinson M.I."/>
            <person name="Powell A.J."/>
            <person name="Barry K."/>
            <person name="Miller A.N."/>
            <person name="Grigoriev I.V."/>
            <person name="Debuchy R."/>
            <person name="Gladieux P."/>
            <person name="Thoren M.H."/>
            <person name="Johannesson H."/>
        </authorList>
    </citation>
    <scope>NUCLEOTIDE SEQUENCE</scope>
    <source>
        <strain evidence="2">PSN324</strain>
    </source>
</reference>
<sequence length="363" mass="39800">MDHFSTVLQRPPQFDEDGSHSTANEDRGPRGGGLRDILNPVSSSNNAPSSVSASQPPGTPRAPAPPRPQSSFGLRSPTQGDYRTPNPYATSPGNQTSTSRSILSNPFATASAPSLPPPPPPLQAPPALASPPAVVSSVLQQPSRVYYSTEIRDREPAREKTPSSRFYDPTSDTKSDRDLDRQREREGRVSDTGSSWRNATQSSTPKVSKLWAPHLQLPFHSMQGSHIVLLKHKLAPIACFHLSCCHRVCFTIKIISSRTSLLSTRANFHGGSHFTSLQILIEPPLPRSSPIVPHLTDANLIFFSHATLGSRLVQLFTILIRVLQHQQYKRCKLCIAKPHRPPPASSATTTRYGIHQPDFPFDT</sequence>
<reference evidence="2" key="1">
    <citation type="journal article" date="2023" name="Mol. Phylogenet. Evol.">
        <title>Genome-scale phylogeny and comparative genomics of the fungal order Sordariales.</title>
        <authorList>
            <person name="Hensen N."/>
            <person name="Bonometti L."/>
            <person name="Westerberg I."/>
            <person name="Brannstrom I.O."/>
            <person name="Guillou S."/>
            <person name="Cros-Aarteil S."/>
            <person name="Calhoun S."/>
            <person name="Haridas S."/>
            <person name="Kuo A."/>
            <person name="Mondo S."/>
            <person name="Pangilinan J."/>
            <person name="Riley R."/>
            <person name="LaButti K."/>
            <person name="Andreopoulos B."/>
            <person name="Lipzen A."/>
            <person name="Chen C."/>
            <person name="Yan M."/>
            <person name="Daum C."/>
            <person name="Ng V."/>
            <person name="Clum A."/>
            <person name="Steindorff A."/>
            <person name="Ohm R.A."/>
            <person name="Martin F."/>
            <person name="Silar P."/>
            <person name="Natvig D.O."/>
            <person name="Lalanne C."/>
            <person name="Gautier V."/>
            <person name="Ament-Velasquez S.L."/>
            <person name="Kruys A."/>
            <person name="Hutchinson M.I."/>
            <person name="Powell A.J."/>
            <person name="Barry K."/>
            <person name="Miller A.N."/>
            <person name="Grigoriev I.V."/>
            <person name="Debuchy R."/>
            <person name="Gladieux P."/>
            <person name="Hiltunen Thoren M."/>
            <person name="Johannesson H."/>
        </authorList>
    </citation>
    <scope>NUCLEOTIDE SEQUENCE</scope>
    <source>
        <strain evidence="2">PSN324</strain>
    </source>
</reference>
<gene>
    <name evidence="2" type="ORF">QBC42DRAFT_2398</name>
</gene>
<evidence type="ECO:0000256" key="1">
    <source>
        <dbReference type="SAM" id="MobiDB-lite"/>
    </source>
</evidence>
<feature type="compositionally biased region" description="Polar residues" evidence="1">
    <location>
        <begin position="191"/>
        <end position="203"/>
    </location>
</feature>
<feature type="compositionally biased region" description="Low complexity" evidence="1">
    <location>
        <begin position="40"/>
        <end position="56"/>
    </location>
</feature>
<evidence type="ECO:0000313" key="2">
    <source>
        <dbReference type="EMBL" id="KAK4467188.1"/>
    </source>
</evidence>
<feature type="compositionally biased region" description="Polar residues" evidence="1">
    <location>
        <begin position="69"/>
        <end position="108"/>
    </location>
</feature>
<feature type="region of interest" description="Disordered" evidence="1">
    <location>
        <begin position="1"/>
        <end position="203"/>
    </location>
</feature>
<feature type="compositionally biased region" description="Low complexity" evidence="1">
    <location>
        <begin position="125"/>
        <end position="143"/>
    </location>
</feature>
<feature type="compositionally biased region" description="Pro residues" evidence="1">
    <location>
        <begin position="114"/>
        <end position="124"/>
    </location>
</feature>
<name>A0AAV9I6V5_9PEZI</name>
<proteinExistence type="predicted"/>
<feature type="compositionally biased region" description="Basic and acidic residues" evidence="1">
    <location>
        <begin position="17"/>
        <end position="29"/>
    </location>
</feature>
<dbReference type="EMBL" id="MU864928">
    <property type="protein sequence ID" value="KAK4467188.1"/>
    <property type="molecule type" value="Genomic_DNA"/>
</dbReference>
<comment type="caution">
    <text evidence="2">The sequence shown here is derived from an EMBL/GenBank/DDBJ whole genome shotgun (WGS) entry which is preliminary data.</text>
</comment>
<accession>A0AAV9I6V5</accession>